<feature type="compositionally biased region" description="Basic residues" evidence="1">
    <location>
        <begin position="1"/>
        <end position="11"/>
    </location>
</feature>
<feature type="compositionally biased region" description="Polar residues" evidence="1">
    <location>
        <begin position="38"/>
        <end position="56"/>
    </location>
</feature>
<feature type="non-terminal residue" evidence="2">
    <location>
        <position position="65"/>
    </location>
</feature>
<proteinExistence type="predicted"/>
<feature type="region of interest" description="Disordered" evidence="1">
    <location>
        <begin position="1"/>
        <end position="65"/>
    </location>
</feature>
<protein>
    <submittedName>
        <fullName evidence="2">Uncharacterized protein</fullName>
    </submittedName>
</protein>
<comment type="caution">
    <text evidence="2">The sequence shown here is derived from an EMBL/GenBank/DDBJ whole genome shotgun (WGS) entry which is preliminary data.</text>
</comment>
<reference evidence="2 3" key="1">
    <citation type="journal article" date="2020" name="IScience">
        <title>Genome Sequencing of the Endangered Kingdonia uniflora (Circaeasteraceae, Ranunculales) Reveals Potential Mechanisms of Evolutionary Specialization.</title>
        <authorList>
            <person name="Sun Y."/>
            <person name="Deng T."/>
            <person name="Zhang A."/>
            <person name="Moore M.J."/>
            <person name="Landis J.B."/>
            <person name="Lin N."/>
            <person name="Zhang H."/>
            <person name="Zhang X."/>
            <person name="Huang J."/>
            <person name="Zhang X."/>
            <person name="Sun H."/>
            <person name="Wang H."/>
        </authorList>
    </citation>
    <scope>NUCLEOTIDE SEQUENCE [LARGE SCALE GENOMIC DNA]</scope>
    <source>
        <strain evidence="2">TB1705</strain>
        <tissue evidence="2">Leaf</tissue>
    </source>
</reference>
<dbReference type="Proteomes" id="UP000541444">
    <property type="component" value="Unassembled WGS sequence"/>
</dbReference>
<dbReference type="AlphaFoldDB" id="A0A7J7N691"/>
<keyword evidence="3" id="KW-1185">Reference proteome</keyword>
<dbReference type="EMBL" id="JACGCM010001018">
    <property type="protein sequence ID" value="KAF6162665.1"/>
    <property type="molecule type" value="Genomic_DNA"/>
</dbReference>
<organism evidence="2 3">
    <name type="scientific">Kingdonia uniflora</name>
    <dbReference type="NCBI Taxonomy" id="39325"/>
    <lineage>
        <taxon>Eukaryota</taxon>
        <taxon>Viridiplantae</taxon>
        <taxon>Streptophyta</taxon>
        <taxon>Embryophyta</taxon>
        <taxon>Tracheophyta</taxon>
        <taxon>Spermatophyta</taxon>
        <taxon>Magnoliopsida</taxon>
        <taxon>Ranunculales</taxon>
        <taxon>Circaeasteraceae</taxon>
        <taxon>Kingdonia</taxon>
    </lineage>
</organism>
<gene>
    <name evidence="2" type="ORF">GIB67_013279</name>
</gene>
<evidence type="ECO:0000313" key="3">
    <source>
        <dbReference type="Proteomes" id="UP000541444"/>
    </source>
</evidence>
<name>A0A7J7N691_9MAGN</name>
<evidence type="ECO:0000313" key="2">
    <source>
        <dbReference type="EMBL" id="KAF6162665.1"/>
    </source>
</evidence>
<evidence type="ECO:0000256" key="1">
    <source>
        <dbReference type="SAM" id="MobiDB-lite"/>
    </source>
</evidence>
<accession>A0A7J7N691</accession>
<sequence>MPSKTHGRGRGYRGMPLSKPRDPHALTIFDSGPKWRNHTQTQTSSIGAVNQTQFNPKQPEHPSHD</sequence>